<protein>
    <submittedName>
        <fullName evidence="1">Uncharacterized protein</fullName>
    </submittedName>
</protein>
<name>A0A6P2T522_BURL3</name>
<dbReference type="EMBL" id="CABVPW010000091">
    <property type="protein sequence ID" value="VWC52645.1"/>
    <property type="molecule type" value="Genomic_DNA"/>
</dbReference>
<dbReference type="AlphaFoldDB" id="A0A6P2T522"/>
<evidence type="ECO:0000313" key="2">
    <source>
        <dbReference type="Proteomes" id="UP000494218"/>
    </source>
</evidence>
<gene>
    <name evidence="1" type="ORF">BLA23254_08047</name>
</gene>
<evidence type="ECO:0000313" key="1">
    <source>
        <dbReference type="EMBL" id="VWC52645.1"/>
    </source>
</evidence>
<reference evidence="1 2" key="1">
    <citation type="submission" date="2019-09" db="EMBL/GenBank/DDBJ databases">
        <authorList>
            <person name="Depoorter E."/>
        </authorList>
    </citation>
    <scope>NUCLEOTIDE SEQUENCE [LARGE SCALE GENOMIC DNA]</scope>
    <source>
        <strain evidence="1">LMG 23254</strain>
    </source>
</reference>
<sequence length="67" mass="7334">MTKTTARAIANYGVKACRVAYDMHHRQGFGASGIANEGPVVLRTWKQADAAINAGRELAQMDRVVWC</sequence>
<proteinExistence type="predicted"/>
<accession>A0A6P2T522</accession>
<organism evidence="1 2">
    <name type="scientific">Burkholderia lata (strain ATCC 17760 / DSM 23089 / LMG 22485 / NCIMB 9086 / R18194 / 383)</name>
    <dbReference type="NCBI Taxonomy" id="482957"/>
    <lineage>
        <taxon>Bacteria</taxon>
        <taxon>Pseudomonadati</taxon>
        <taxon>Pseudomonadota</taxon>
        <taxon>Betaproteobacteria</taxon>
        <taxon>Burkholderiales</taxon>
        <taxon>Burkholderiaceae</taxon>
        <taxon>Burkholderia</taxon>
        <taxon>Burkholderia cepacia complex</taxon>
    </lineage>
</organism>
<dbReference type="Proteomes" id="UP000494218">
    <property type="component" value="Unassembled WGS sequence"/>
</dbReference>
<dbReference type="RefSeq" id="WP_175035904.1">
    <property type="nucleotide sequence ID" value="NZ_CABVPW010000091.1"/>
</dbReference>